<feature type="compositionally biased region" description="Gly residues" evidence="5">
    <location>
        <begin position="3004"/>
        <end position="3016"/>
    </location>
</feature>
<keyword evidence="4" id="KW-0175">Coiled coil</keyword>
<evidence type="ECO:0000256" key="1">
    <source>
        <dbReference type="ARBA" id="ARBA00022737"/>
    </source>
</evidence>
<keyword evidence="2 3" id="KW-0802">TPR repeat</keyword>
<feature type="repeat" description="TPR" evidence="3">
    <location>
        <begin position="1929"/>
        <end position="1962"/>
    </location>
</feature>
<dbReference type="InterPro" id="IPR011990">
    <property type="entry name" value="TPR-like_helical_dom_sf"/>
</dbReference>
<reference evidence="6" key="1">
    <citation type="submission" date="2022-10" db="EMBL/GenBank/DDBJ databases">
        <authorList>
            <person name="Chen Y."/>
            <person name="Dougan E. K."/>
            <person name="Chan C."/>
            <person name="Rhodes N."/>
            <person name="Thang M."/>
        </authorList>
    </citation>
    <scope>NUCLEOTIDE SEQUENCE</scope>
</reference>
<keyword evidence="9" id="KW-1185">Reference proteome</keyword>
<dbReference type="SUPFAM" id="SSF50978">
    <property type="entry name" value="WD40 repeat-like"/>
    <property type="match status" value="1"/>
</dbReference>
<dbReference type="Proteomes" id="UP001152797">
    <property type="component" value="Unassembled WGS sequence"/>
</dbReference>
<dbReference type="Gene3D" id="2.130.10.10">
    <property type="entry name" value="YVTN repeat-like/Quinoprotein amine dehydrogenase"/>
    <property type="match status" value="2"/>
</dbReference>
<dbReference type="Pfam" id="PF25828">
    <property type="entry name" value="CC_Cfap43"/>
    <property type="match status" value="3"/>
</dbReference>
<feature type="region of interest" description="Disordered" evidence="5">
    <location>
        <begin position="3002"/>
        <end position="3025"/>
    </location>
</feature>
<feature type="coiled-coil region" evidence="4">
    <location>
        <begin position="2939"/>
        <end position="2991"/>
    </location>
</feature>
<evidence type="ECO:0000256" key="4">
    <source>
        <dbReference type="SAM" id="Coils"/>
    </source>
</evidence>
<organism evidence="6">
    <name type="scientific">Cladocopium goreaui</name>
    <dbReference type="NCBI Taxonomy" id="2562237"/>
    <lineage>
        <taxon>Eukaryota</taxon>
        <taxon>Sar</taxon>
        <taxon>Alveolata</taxon>
        <taxon>Dinophyceae</taxon>
        <taxon>Suessiales</taxon>
        <taxon>Symbiodiniaceae</taxon>
        <taxon>Cladocopium</taxon>
    </lineage>
</organism>
<evidence type="ECO:0000256" key="5">
    <source>
        <dbReference type="SAM" id="MobiDB-lite"/>
    </source>
</evidence>
<dbReference type="EMBL" id="CAMXCT030000087">
    <property type="protein sequence ID" value="CAL4760925.1"/>
    <property type="molecule type" value="Genomic_DNA"/>
</dbReference>
<protein>
    <submittedName>
        <fullName evidence="8">Ribosome biogenesis protein RLP24</fullName>
    </submittedName>
</protein>
<feature type="repeat" description="TPR" evidence="3">
    <location>
        <begin position="1327"/>
        <end position="1360"/>
    </location>
</feature>
<dbReference type="PANTHER" id="PTHR45641:SF19">
    <property type="entry name" value="NEPHROCYSTIN-3"/>
    <property type="match status" value="1"/>
</dbReference>
<feature type="repeat" description="TPR" evidence="3">
    <location>
        <begin position="1972"/>
        <end position="2005"/>
    </location>
</feature>
<dbReference type="InterPro" id="IPR036322">
    <property type="entry name" value="WD40_repeat_dom_sf"/>
</dbReference>
<dbReference type="InterPro" id="IPR015943">
    <property type="entry name" value="WD40/YVTN_repeat-like_dom_sf"/>
</dbReference>
<proteinExistence type="predicted"/>
<evidence type="ECO:0000313" key="9">
    <source>
        <dbReference type="Proteomes" id="UP001152797"/>
    </source>
</evidence>
<feature type="repeat" description="TPR" evidence="3">
    <location>
        <begin position="1843"/>
        <end position="1876"/>
    </location>
</feature>
<dbReference type="PROSITE" id="PS50005">
    <property type="entry name" value="TPR"/>
    <property type="match status" value="4"/>
</dbReference>
<evidence type="ECO:0000256" key="2">
    <source>
        <dbReference type="ARBA" id="ARBA00022803"/>
    </source>
</evidence>
<feature type="region of interest" description="Disordered" evidence="5">
    <location>
        <begin position="2303"/>
        <end position="2327"/>
    </location>
</feature>
<dbReference type="Gene3D" id="1.25.40.10">
    <property type="entry name" value="Tetratricopeptide repeat domain"/>
    <property type="match status" value="9"/>
</dbReference>
<accession>A0A9P1BJI3</accession>
<dbReference type="OrthoDB" id="64353at2759"/>
<dbReference type="SUPFAM" id="SSF48452">
    <property type="entry name" value="TPR-like"/>
    <property type="match status" value="5"/>
</dbReference>
<dbReference type="SUPFAM" id="SSF81901">
    <property type="entry name" value="HCP-like"/>
    <property type="match status" value="1"/>
</dbReference>
<name>A0A9P1BJI3_9DINO</name>
<evidence type="ECO:0000313" key="6">
    <source>
        <dbReference type="EMBL" id="CAI3973613.1"/>
    </source>
</evidence>
<dbReference type="Pfam" id="PF13424">
    <property type="entry name" value="TPR_12"/>
    <property type="match status" value="10"/>
</dbReference>
<dbReference type="InterPro" id="IPR019734">
    <property type="entry name" value="TPR_rpt"/>
</dbReference>
<sequence>MVFSTIWGTLVSRPSSIPGDIDLAVSAYSWTPAGSGAELGHFLVATRQGMLCTLDGATGALLYICQAEQPITSITLTPDYLITSHIGNTLNFWELQPQALAKVTAEDVASFAAGMALAPVADLESVGESQPLGHRLLGQVASIQATSSGTDAVLTTAEGEVWTMKLPGKQEVREEEDEFAQDDMYVRADQLYCLHGILQREWSVSGQMSLLCWFHTHTVTALCPIGSGLQVCASADEGGRLRLWQVVRGEDAKGFKLLRFTSAVTSLAVEARGKFLLAGTDSGCIHAVAVDPWPDAEVVDTNRISEVGIAKLCCTGSEDGLSLKVAALLFDGRIAMASFSLREPKVKMLGLTENLGMVEDICWHEQEKTEELNMPPKLLAVGCTAEASCLWTVRSPKDSFEPRDLVIHREAMGFWSQKLAGDTSENRPTAVCSLSKTQAVVGFASGAVCIYATPTQPGLMVKSPAATPMKSLVPAGAHHLVNSLQTNASCTILMVGCMDGSVLKLSPSLKDGRQPADPPAFARKEGEELMCKTLHSPYNGGTAQVVCSRDSTVAMSTGGADGILVWSEPGSEITVAPDDSHLKGQDDEAFGDETAAQFAFELDDTDVNAFPAWVPPAAGADAAKGDDEEEAAAKRKLMTHEIEALRKKLRILVDHNSNAPDLEKLDRSEFCVDFEERDAIGAKSKERCDALRAEIEHQNVARQLIRDRLIKEFWDPMRGKGCQITSLTSTLAVSNYPERTVSEEESTITRKLRMLRKSEQLEFQMPRLKDSSCPTELKKDMVLDVDHFASGKEQYVVNWWPGAHSKDAIWLERIVDKFKAIREMATYGNPDGIEDLHALPDEERAKMWDNMCEIRNYANEILRLLGAATGEEPPADQILRLEDLNNVLGVFWAVYECARDAAHPAARQNWRAASGQILFASRRAEELLQPFLRVEVFPEELRPDAAESVAFTHPTAQSHPQAPVERSVTAVTWSVTEETQTQGNAEAFNLPEVVAGGETEAKLQALEHNLLELQSTRRHEDYPNIAETLHALGEVSQQAGDLKQAKQHLDESLRMQRSLHGDRDHPDIAKTLHVLGEASLLNGDLEQGKLQLDESLRMQRSLHGDRDHPDIAKTLHVLGEASLLSGDLEQGKLQLDESLRMQRSLHGDRDHPDIAKTLHVLGEASLLNGDLEQGKLQLDESLRMQRSLHGSRDHPDIALTLHALGQVSQHAGDFKQAKQLLDESLQMQRSLHGDRDHPDIAAILHAVGEASLLDGDLEQGKLQLDESLRMQRALHGDRDHHRIAKTLHALGEASLVDGDLEQAKLHLDESLRMERSLHGDRDHPDIAQTLHALGQVSQHAGDFKQAKQLFHESLQMERALHGDRDHPDIAAIMHALGQTSLLDGDLEQAKLHLDESLQMHRSLHGSRDHPDIALTLHALGQVSQHAGDFKQAKQLLDESLQMQRSLHGDRDHPDIAAILHVLGQTILLDGDLEQGKLHLDESLRMKRALHGDRDHPRVALTLHALGQVSQHAGDFKQAKQLFHESLQMRRSLHGDRNHPDIAAIMHALGQASLLDGDLEQAKLHLDESLRMKRALHGDRDHPRVALALHALGQVSQHAGDFKQAKQLLDESLQMQRSLHGDRDHPDIAAILHVLGQTILLDGDLEQGKLHLDESLRMSRALHGDRDHPNIAGTLHLLGEVSQQAGDLKQAKQHLDEDLRMKRSLHGNRDHPDIAVTLHALGEVSQQGGDLKQAKLHLDESLRMKRALHGDRDHHDIDAILHALGEVCQQAEYLKPVKQLVDESLQMERSLHGDRDHLDIAKTLHVLGQVSRQAGDLQQAKLHLDESLRMKRSLHGDRDHPDIAATLHALGQVSQHAGDFKQAKQLFHESLQMERALHGDRNHPDIAAIMHALGQASLLDGDLEQAKLHLDESLRMKRALHGDRDHPRVALTLHALGQVSQHAGDFKQAKQLFHESLQMQRSLHGDRDHPDIAKTLHALGQVSQHAGDFKQAKQLFHESLQMRRSLHGDRDHPDIAKTLHALGEVSQQGGDLKQAKLHLDESLRMRRSLHGDRDHHDIHAILHALGEVCQQAEYLKPVKQLVDESLQMERSLHGDRDHLDIAKTLHVLGQVSRQAGDLQQAKLHLDESLRMQRSLHGDRDHPGVAATLHAQGQVSQQAGDLKQAKQLVDESLQMKRSLHGKRNHPDIAVTLHALGQVSQQAQDLKQGKQFLDESLKIERALHGDRDHPGVAVKLDALGRAYYSFGVSTELVDFNPWLLMAKHGELLPKRSSWVGIRRFLTSASAARAKQLADAEAEVKRIAAEKKAKEDAEKQKEKDKGGKEKDKGEEIGVKMMEDGGGTSADSIVAEEQKYLYEPFELVTNSRRRLQIHLLQSLSADYRMHFNELFKACQGDKRNIIDGIKEKCSRIRQILGELQIEEEVPEPKLQEVEDCDSVLKVQDHEIAVEKWISPEERKARDEAAAKEEERLRQLRENDAGQRALVQMMGGTLKTKKDLTPLEIVLDKEAWMDEIPEDDMTELQKAAFTEYQAKEKALAEAQDAYKKQLSAELKSLRAGVQELTLQFEGLLKRLHHERFAHDAKFLCQELYCARLQLALLQNVEDNLVREQAELDLEGSKGKVMGCEQRVNDFTAEVQRVRGDQDDRARYEKEVSSAQHFRQAFANSTLEANAITALLQLFRKKKELGKGKSFGEEPMMTATRSTARKSVSGIFPTKICKPLDVVVGDPYIDLGAEPPESLEPQVEDDIKPEDCPEGVDEESFKRMHELRAEKLRAEVEVAKGAMVLSEMGGFLSHLEREQLGERCADAKGDRDRLERELREHKELMNRELYDIEILFKLKQGQVEVPQAAVVTDYSDAIVIDQEVVESRNRRITDLGKDKVHILTKIKEFRKSLSLLDWEHEMLALQTTDLEERTKDVHMLRVTKDLQSLLKGGEEGRNKAESDLLERKIEHLSEATEKKEQALKKQHSMVSHAAKLRKNENTMLEKKLRELQQNVIQREHIRRLRGPAGGGQQKTGGGGRVEEDEGAAKAARAAFKELRSRQRLMEAAKKNTEEIEILHKELDRLRQRTFPSFVQLHEDRPSNPDFR</sequence>
<gene>
    <name evidence="6" type="ORF">C1SCF055_LOCUS2101</name>
</gene>
<comment type="caution">
    <text evidence="6">The sequence shown here is derived from an EMBL/GenBank/DDBJ whole genome shotgun (WGS) entry which is preliminary data.</text>
</comment>
<keyword evidence="1" id="KW-0677">Repeat</keyword>
<reference evidence="7" key="2">
    <citation type="submission" date="2024-04" db="EMBL/GenBank/DDBJ databases">
        <authorList>
            <person name="Chen Y."/>
            <person name="Shah S."/>
            <person name="Dougan E. K."/>
            <person name="Thang M."/>
            <person name="Chan C."/>
        </authorList>
    </citation>
    <scope>NUCLEOTIDE SEQUENCE [LARGE SCALE GENOMIC DNA]</scope>
</reference>
<evidence type="ECO:0000313" key="7">
    <source>
        <dbReference type="EMBL" id="CAL1126988.1"/>
    </source>
</evidence>
<feature type="coiled-coil region" evidence="4">
    <location>
        <begin position="3038"/>
        <end position="3065"/>
    </location>
</feature>
<dbReference type="PANTHER" id="PTHR45641">
    <property type="entry name" value="TETRATRICOPEPTIDE REPEAT PROTEIN (AFU_ORTHOLOGUE AFUA_6G03870)"/>
    <property type="match status" value="1"/>
</dbReference>
<evidence type="ECO:0000313" key="8">
    <source>
        <dbReference type="EMBL" id="CAL4760925.1"/>
    </source>
</evidence>
<dbReference type="InterPro" id="IPR001680">
    <property type="entry name" value="WD40_rpt"/>
</dbReference>
<evidence type="ECO:0000256" key="3">
    <source>
        <dbReference type="PROSITE-ProRule" id="PRU00339"/>
    </source>
</evidence>
<dbReference type="SMART" id="SM00028">
    <property type="entry name" value="TPR"/>
    <property type="match status" value="23"/>
</dbReference>
<dbReference type="EMBL" id="CAMXCT020000087">
    <property type="protein sequence ID" value="CAL1126988.1"/>
    <property type="molecule type" value="Genomic_DNA"/>
</dbReference>
<dbReference type="SMART" id="SM00320">
    <property type="entry name" value="WD40"/>
    <property type="match status" value="4"/>
</dbReference>
<feature type="region of interest" description="Disordered" evidence="5">
    <location>
        <begin position="2730"/>
        <end position="2752"/>
    </location>
</feature>
<feature type="coiled-coil region" evidence="4">
    <location>
        <begin position="2794"/>
        <end position="2828"/>
    </location>
</feature>
<dbReference type="Pfam" id="PF13374">
    <property type="entry name" value="TPR_10"/>
    <property type="match status" value="1"/>
</dbReference>
<dbReference type="EMBL" id="CAMXCT010000087">
    <property type="protein sequence ID" value="CAI3973613.1"/>
    <property type="molecule type" value="Genomic_DNA"/>
</dbReference>